<keyword evidence="2" id="KW-0378">Hydrolase</keyword>
<name>A0A285Q9X8_9SPHN</name>
<dbReference type="GO" id="GO:0004177">
    <property type="term" value="F:aminopeptidase activity"/>
    <property type="evidence" value="ECO:0007669"/>
    <property type="project" value="UniProtKB-KW"/>
</dbReference>
<dbReference type="InterPro" id="IPR029058">
    <property type="entry name" value="AB_hydrolase_fold"/>
</dbReference>
<proteinExistence type="predicted"/>
<protein>
    <submittedName>
        <fullName evidence="2">Serine aminopeptidase, S33</fullName>
    </submittedName>
</protein>
<dbReference type="AlphaFoldDB" id="A0A285Q9X8"/>
<dbReference type="OrthoDB" id="7389193at2"/>
<dbReference type="EMBL" id="OBMI01000001">
    <property type="protein sequence ID" value="SOB78663.1"/>
    <property type="molecule type" value="Genomic_DNA"/>
</dbReference>
<feature type="domain" description="AB hydrolase-1" evidence="1">
    <location>
        <begin position="84"/>
        <end position="145"/>
    </location>
</feature>
<dbReference type="Gene3D" id="3.40.50.1820">
    <property type="entry name" value="alpha/beta hydrolase"/>
    <property type="match status" value="1"/>
</dbReference>
<dbReference type="InterPro" id="IPR000073">
    <property type="entry name" value="AB_hydrolase_1"/>
</dbReference>
<evidence type="ECO:0000259" key="1">
    <source>
        <dbReference type="Pfam" id="PF00561"/>
    </source>
</evidence>
<dbReference type="SUPFAM" id="SSF53474">
    <property type="entry name" value="alpha/beta-Hydrolases"/>
    <property type="match status" value="1"/>
</dbReference>
<evidence type="ECO:0000313" key="3">
    <source>
        <dbReference type="Proteomes" id="UP000219494"/>
    </source>
</evidence>
<dbReference type="Pfam" id="PF00561">
    <property type="entry name" value="Abhydrolase_1"/>
    <property type="match status" value="1"/>
</dbReference>
<keyword evidence="3" id="KW-1185">Reference proteome</keyword>
<dbReference type="Proteomes" id="UP000219494">
    <property type="component" value="Unassembled WGS sequence"/>
</dbReference>
<gene>
    <name evidence="2" type="ORF">SAMN06297144_0149</name>
</gene>
<reference evidence="2 3" key="1">
    <citation type="submission" date="2017-07" db="EMBL/GenBank/DDBJ databases">
        <authorList>
            <person name="Sun Z.S."/>
            <person name="Albrecht U."/>
            <person name="Echele G."/>
            <person name="Lee C.C."/>
        </authorList>
    </citation>
    <scope>NUCLEOTIDE SEQUENCE [LARGE SCALE GENOMIC DNA]</scope>
    <source>
        <strain evidence="2 3">CGMCC 1.12672</strain>
    </source>
</reference>
<organism evidence="2 3">
    <name type="scientific">Sphingomonas guangdongensis</name>
    <dbReference type="NCBI Taxonomy" id="1141890"/>
    <lineage>
        <taxon>Bacteria</taxon>
        <taxon>Pseudomonadati</taxon>
        <taxon>Pseudomonadota</taxon>
        <taxon>Alphaproteobacteria</taxon>
        <taxon>Sphingomonadales</taxon>
        <taxon>Sphingomonadaceae</taxon>
        <taxon>Sphingomonas</taxon>
    </lineage>
</organism>
<evidence type="ECO:0000313" key="2">
    <source>
        <dbReference type="EMBL" id="SOB78663.1"/>
    </source>
</evidence>
<keyword evidence="2" id="KW-0031">Aminopeptidase</keyword>
<keyword evidence="2" id="KW-0645">Protease</keyword>
<accession>A0A285Q9X8</accession>
<sequence>MKPPPLSLLLTEWPRAAGTVARLARDWRGLADQPRGDGHRVMVLPGLFNSDRSNVVLRRHLDRLGYRALGWGLGRNLGARTIGADARRLIARIEAAAVDGPVTLIGVSLGGIMARLVAHRRPELVRGVITISSPFAASPRATHVWRAFEWVTGERVDDPVIAARLAEVMAPLPMPATAIWGRHDGLVASTACRTDACDALEVPSGHLGVQLHPAVLRGVGEILAQRLSSEAR</sequence>